<dbReference type="InterPro" id="IPR001714">
    <property type="entry name" value="Pept_M24_MAP"/>
</dbReference>
<dbReference type="InterPro" id="IPR001131">
    <property type="entry name" value="Peptidase_M24B_aminopep-P_CS"/>
</dbReference>
<dbReference type="SUPFAM" id="SSF53092">
    <property type="entry name" value="Creatinase/prolidase N-terminal domain"/>
    <property type="match status" value="1"/>
</dbReference>
<dbReference type="InterPro" id="IPR036005">
    <property type="entry name" value="Creatinase/aminopeptidase-like"/>
</dbReference>
<dbReference type="InterPro" id="IPR029149">
    <property type="entry name" value="Creatin/AminoP/Spt16_N"/>
</dbReference>
<dbReference type="InterPro" id="IPR050659">
    <property type="entry name" value="Peptidase_M24B"/>
</dbReference>
<dbReference type="PRINTS" id="PR00599">
    <property type="entry name" value="MAPEPTIDASE"/>
</dbReference>
<name>A0A7U4E9S9_MYCPK</name>
<keyword evidence="2" id="KW-0378">Hydrolase</keyword>
<dbReference type="SUPFAM" id="SSF55920">
    <property type="entry name" value="Creatinase/aminopeptidase"/>
    <property type="match status" value="1"/>
</dbReference>
<dbReference type="CDD" id="cd01092">
    <property type="entry name" value="APP-like"/>
    <property type="match status" value="1"/>
</dbReference>
<evidence type="ECO:0000259" key="3">
    <source>
        <dbReference type="Pfam" id="PF00557"/>
    </source>
</evidence>
<feature type="domain" description="Creatinase N-terminal" evidence="4">
    <location>
        <begin position="7"/>
        <end position="120"/>
    </location>
</feature>
<evidence type="ECO:0000259" key="4">
    <source>
        <dbReference type="Pfam" id="PF01321"/>
    </source>
</evidence>
<dbReference type="PANTHER" id="PTHR46112">
    <property type="entry name" value="AMINOPEPTIDASE"/>
    <property type="match status" value="1"/>
</dbReference>
<protein>
    <submittedName>
        <fullName evidence="5">Metallopeptidase M24 family protein</fullName>
    </submittedName>
</protein>
<dbReference type="Gene3D" id="3.90.230.10">
    <property type="entry name" value="Creatinase/methionine aminopeptidase superfamily"/>
    <property type="match status" value="1"/>
</dbReference>
<evidence type="ECO:0000313" key="6">
    <source>
        <dbReference type="Proteomes" id="UP000008907"/>
    </source>
</evidence>
<feature type="domain" description="Peptidase M24" evidence="3">
    <location>
        <begin position="137"/>
        <end position="340"/>
    </location>
</feature>
<dbReference type="PANTHER" id="PTHR46112:SF3">
    <property type="entry name" value="AMINOPEPTIDASE YPDF"/>
    <property type="match status" value="1"/>
</dbReference>
<dbReference type="GO" id="GO:0004177">
    <property type="term" value="F:aminopeptidase activity"/>
    <property type="evidence" value="ECO:0007669"/>
    <property type="project" value="UniProtKB-ARBA"/>
</dbReference>
<dbReference type="AlphaFoldDB" id="A0A7U4E9S9"/>
<proteinExistence type="predicted"/>
<sequence>MNKHKIIIELLEQNNADAIILYSPENRYWFSRFKSSLGYLIVTKKSTHLFLDGRYITAAKTSSKINKDIQLHHFSKNLKDEMNKVLKDNNVRKLAFESDWTYYKHYQLFKDNLFSDFDLVAVDCSKIRIIKDQWEIENIKKACEITNQVFEAILDYIKPGITEKQLQRFADDKFLEFGAEKISFDTIIASGVNGSMPHAIPSEKVIENNELITIDMGCYYNGYCSDQTRTIALGNPDPKLLEIYEIVYQAQTLGIDLVKAGQNAGEIHRQVASFIASKGYGQYFDHGLGHGIGVEVHEEPYESSQSQTILQENMTITVEPGIYIPGLGGVRIEDDVLVTKNGCEMLTSSVRTLIKLEK</sequence>
<evidence type="ECO:0000256" key="1">
    <source>
        <dbReference type="ARBA" id="ARBA00022723"/>
    </source>
</evidence>
<dbReference type="GO" id="GO:0046872">
    <property type="term" value="F:metal ion binding"/>
    <property type="evidence" value="ECO:0007669"/>
    <property type="project" value="UniProtKB-KW"/>
</dbReference>
<gene>
    <name evidence="5" type="ordered locus">MPUT_0478</name>
</gene>
<organism evidence="5 6">
    <name type="scientific">Mycoplasma putrefaciens (strain ATCC 15718 / NCTC 10155 / C30 KS-1 / KS-1)</name>
    <dbReference type="NCBI Taxonomy" id="743965"/>
    <lineage>
        <taxon>Bacteria</taxon>
        <taxon>Bacillati</taxon>
        <taxon>Mycoplasmatota</taxon>
        <taxon>Mollicutes</taxon>
        <taxon>Mycoplasmataceae</taxon>
        <taxon>Mycoplasma</taxon>
    </lineage>
</organism>
<dbReference type="InterPro" id="IPR000994">
    <property type="entry name" value="Pept_M24"/>
</dbReference>
<evidence type="ECO:0000256" key="2">
    <source>
        <dbReference type="ARBA" id="ARBA00022801"/>
    </source>
</evidence>
<dbReference type="Gene3D" id="3.40.350.10">
    <property type="entry name" value="Creatinase/prolidase N-terminal domain"/>
    <property type="match status" value="1"/>
</dbReference>
<dbReference type="KEGG" id="mpf:MPUT_0478"/>
<accession>A0A7U4E9S9</accession>
<dbReference type="InterPro" id="IPR000587">
    <property type="entry name" value="Creatinase_N"/>
</dbReference>
<evidence type="ECO:0000313" key="5">
    <source>
        <dbReference type="EMBL" id="AEM68849.1"/>
    </source>
</evidence>
<dbReference type="RefSeq" id="WP_014035204.1">
    <property type="nucleotide sequence ID" value="NC_015946.1"/>
</dbReference>
<dbReference type="GO" id="GO:0008235">
    <property type="term" value="F:metalloexopeptidase activity"/>
    <property type="evidence" value="ECO:0007669"/>
    <property type="project" value="UniProtKB-ARBA"/>
</dbReference>
<reference evidence="5 6" key="1">
    <citation type="journal article" date="2011" name="J. Bacteriol.">
        <title>Genome Sequence of Mycoplasma putrefaciens Type Strain KS1.</title>
        <authorList>
            <person name="Calcutt M.J."/>
            <person name="Foecking M.F."/>
        </authorList>
    </citation>
    <scope>NUCLEOTIDE SEQUENCE [LARGE SCALE GENOMIC DNA]</scope>
    <source>
        <strain evidence="6">ATCC 15718 / NCTC 10155 / C30 KS-1 / KS-1</strain>
    </source>
</reference>
<keyword evidence="1" id="KW-0479">Metal-binding</keyword>
<dbReference type="Pfam" id="PF01321">
    <property type="entry name" value="Creatinase_N"/>
    <property type="match status" value="1"/>
</dbReference>
<dbReference type="Proteomes" id="UP000008907">
    <property type="component" value="Chromosome"/>
</dbReference>
<dbReference type="PROSITE" id="PS00491">
    <property type="entry name" value="PROLINE_PEPTIDASE"/>
    <property type="match status" value="1"/>
</dbReference>
<dbReference type="EMBL" id="CP003021">
    <property type="protein sequence ID" value="AEM68849.1"/>
    <property type="molecule type" value="Genomic_DNA"/>
</dbReference>
<dbReference type="Pfam" id="PF00557">
    <property type="entry name" value="Peptidase_M24"/>
    <property type="match status" value="1"/>
</dbReference>